<organism evidence="2 3">
    <name type="scientific">Byssothecium circinans</name>
    <dbReference type="NCBI Taxonomy" id="147558"/>
    <lineage>
        <taxon>Eukaryota</taxon>
        <taxon>Fungi</taxon>
        <taxon>Dikarya</taxon>
        <taxon>Ascomycota</taxon>
        <taxon>Pezizomycotina</taxon>
        <taxon>Dothideomycetes</taxon>
        <taxon>Pleosporomycetidae</taxon>
        <taxon>Pleosporales</taxon>
        <taxon>Massarineae</taxon>
        <taxon>Massarinaceae</taxon>
        <taxon>Byssothecium</taxon>
    </lineage>
</organism>
<dbReference type="Proteomes" id="UP000800035">
    <property type="component" value="Unassembled WGS sequence"/>
</dbReference>
<protein>
    <submittedName>
        <fullName evidence="2">Uncharacterized protein</fullName>
    </submittedName>
</protein>
<name>A0A6A5TVP5_9PLEO</name>
<evidence type="ECO:0000313" key="2">
    <source>
        <dbReference type="EMBL" id="KAF1956498.1"/>
    </source>
</evidence>
<evidence type="ECO:0000313" key="3">
    <source>
        <dbReference type="Proteomes" id="UP000800035"/>
    </source>
</evidence>
<evidence type="ECO:0000256" key="1">
    <source>
        <dbReference type="SAM" id="Phobius"/>
    </source>
</evidence>
<feature type="transmembrane region" description="Helical" evidence="1">
    <location>
        <begin position="83"/>
        <end position="102"/>
    </location>
</feature>
<keyword evidence="3" id="KW-1185">Reference proteome</keyword>
<dbReference type="AlphaFoldDB" id="A0A6A5TVP5"/>
<keyword evidence="1" id="KW-0812">Transmembrane</keyword>
<feature type="transmembrane region" description="Helical" evidence="1">
    <location>
        <begin position="21"/>
        <end position="41"/>
    </location>
</feature>
<keyword evidence="1" id="KW-1133">Transmembrane helix</keyword>
<accession>A0A6A5TVP5</accession>
<gene>
    <name evidence="2" type="ORF">CC80DRAFT_562034</name>
</gene>
<keyword evidence="1" id="KW-0472">Membrane</keyword>
<reference evidence="2" key="1">
    <citation type="journal article" date="2020" name="Stud. Mycol.">
        <title>101 Dothideomycetes genomes: a test case for predicting lifestyles and emergence of pathogens.</title>
        <authorList>
            <person name="Haridas S."/>
            <person name="Albert R."/>
            <person name="Binder M."/>
            <person name="Bloem J."/>
            <person name="Labutti K."/>
            <person name="Salamov A."/>
            <person name="Andreopoulos B."/>
            <person name="Baker S."/>
            <person name="Barry K."/>
            <person name="Bills G."/>
            <person name="Bluhm B."/>
            <person name="Cannon C."/>
            <person name="Castanera R."/>
            <person name="Culley D."/>
            <person name="Daum C."/>
            <person name="Ezra D."/>
            <person name="Gonzalez J."/>
            <person name="Henrissat B."/>
            <person name="Kuo A."/>
            <person name="Liang C."/>
            <person name="Lipzen A."/>
            <person name="Lutzoni F."/>
            <person name="Magnuson J."/>
            <person name="Mondo S."/>
            <person name="Nolan M."/>
            <person name="Ohm R."/>
            <person name="Pangilinan J."/>
            <person name="Park H.-J."/>
            <person name="Ramirez L."/>
            <person name="Alfaro M."/>
            <person name="Sun H."/>
            <person name="Tritt A."/>
            <person name="Yoshinaga Y."/>
            <person name="Zwiers L.-H."/>
            <person name="Turgeon B."/>
            <person name="Goodwin S."/>
            <person name="Spatafora J."/>
            <person name="Crous P."/>
            <person name="Grigoriev I."/>
        </authorList>
    </citation>
    <scope>NUCLEOTIDE SEQUENCE</scope>
    <source>
        <strain evidence="2">CBS 675.92</strain>
    </source>
</reference>
<dbReference type="EMBL" id="ML976991">
    <property type="protein sequence ID" value="KAF1956498.1"/>
    <property type="molecule type" value="Genomic_DNA"/>
</dbReference>
<proteinExistence type="predicted"/>
<sequence>MDAYHPTRRSPSIPSRFQPLAIFKCSSHFMFLLLSISYRMYRADELRSLSPYAFNGRPFLSLPTLAELSRPLPLSGLACAGPIPVWAATFIAMCNVLLLSFAPREYRSLNVLSEPSRAHVSRSIGG</sequence>